<dbReference type="InterPro" id="IPR031315">
    <property type="entry name" value="LNS2/PITP"/>
</dbReference>
<dbReference type="EMBL" id="BEYU01000005">
    <property type="protein sequence ID" value="GBG24223.1"/>
    <property type="molecule type" value="Genomic_DNA"/>
</dbReference>
<dbReference type="PANTHER" id="PTHR12181:SF12">
    <property type="entry name" value="PHOSPHATIDATE PHOSPHATASE"/>
    <property type="match status" value="1"/>
</dbReference>
<evidence type="ECO:0000313" key="2">
    <source>
        <dbReference type="EMBL" id="GBG24223.1"/>
    </source>
</evidence>
<comment type="caution">
    <text evidence="2">The sequence shown here is derived from an EMBL/GenBank/DDBJ whole genome shotgun (WGS) entry which is preliminary data.</text>
</comment>
<protein>
    <submittedName>
        <fullName evidence="2">Phosphatidate phosphatase LPIN3</fullName>
    </submittedName>
</protein>
<dbReference type="InterPro" id="IPR013209">
    <property type="entry name" value="LNS2"/>
</dbReference>
<dbReference type="InterPro" id="IPR026058">
    <property type="entry name" value="LIPIN"/>
</dbReference>
<dbReference type="GO" id="GO:0008195">
    <property type="term" value="F:phosphatidate phosphatase activity"/>
    <property type="evidence" value="ECO:0007669"/>
    <property type="project" value="TreeGrafter"/>
</dbReference>
<dbReference type="SUPFAM" id="SSF56784">
    <property type="entry name" value="HAD-like"/>
    <property type="match status" value="1"/>
</dbReference>
<dbReference type="InterPro" id="IPR036412">
    <property type="entry name" value="HAD-like_sf"/>
</dbReference>
<dbReference type="Pfam" id="PF08235">
    <property type="entry name" value="LNS2"/>
    <property type="match status" value="1"/>
</dbReference>
<keyword evidence="3" id="KW-1185">Reference proteome</keyword>
<dbReference type="InParanoid" id="A0A2R5G6Z4"/>
<reference evidence="2 3" key="1">
    <citation type="submission" date="2017-12" db="EMBL/GenBank/DDBJ databases">
        <title>Sequencing, de novo assembly and annotation of complete genome of a new Thraustochytrid species, strain FCC1311.</title>
        <authorList>
            <person name="Sedici K."/>
            <person name="Godart F."/>
            <person name="Aiese Cigliano R."/>
            <person name="Sanseverino W."/>
            <person name="Barakat M."/>
            <person name="Ortet P."/>
            <person name="Marechal E."/>
            <person name="Cagnac O."/>
            <person name="Amato A."/>
        </authorList>
    </citation>
    <scope>NUCLEOTIDE SEQUENCE [LARGE SCALE GENOMIC DNA]</scope>
</reference>
<feature type="domain" description="LNS2/PITP" evidence="1">
    <location>
        <begin position="142"/>
        <end position="318"/>
    </location>
</feature>
<accession>A0A2R5G6Z4</accession>
<gene>
    <name evidence="2" type="ORF">FCC1311_053961</name>
</gene>
<proteinExistence type="predicted"/>
<dbReference type="PANTHER" id="PTHR12181">
    <property type="entry name" value="LIPIN"/>
    <property type="match status" value="1"/>
</dbReference>
<dbReference type="Proteomes" id="UP000241890">
    <property type="component" value="Unassembled WGS sequence"/>
</dbReference>
<evidence type="ECO:0000313" key="3">
    <source>
        <dbReference type="Proteomes" id="UP000241890"/>
    </source>
</evidence>
<evidence type="ECO:0000259" key="1">
    <source>
        <dbReference type="SMART" id="SM00775"/>
    </source>
</evidence>
<sequence>MPANAPMHQEQRQYSSQPILRRNGYATDVVGVRSKDTGEIFTTNFNVRFTGRSGKFEARGDTVDVLLDDRVRFTMEIGDGGKAQFPSGKLAPDPEVLGNVTSLLDELGPHKLKFEHRYTANGEYRLNYVEALFWLWDSSDSIVVSDIDGTITRSDVGGMINGVLGARMGWKKGHAHPGVCFLYNHLIDETNAHIMYLTARPLNLINDTRSYIYELEQPVSSSSMTMRQLPPGPIITDTTNLTSSFRREVVDRSSHVFKTEMLSQLRDCFTNAGRDIRRYPVFLATFGNKDTDAVAYRAVGAPPVTIFIIGTDSRVQVADEFRERWTNYSDPRLVKVIMERIDLIKSGRLPDPNLPID</sequence>
<name>A0A2R5G6Z4_9STRA</name>
<dbReference type="OrthoDB" id="4567at2759"/>
<organism evidence="2 3">
    <name type="scientific">Hondaea fermentalgiana</name>
    <dbReference type="NCBI Taxonomy" id="2315210"/>
    <lineage>
        <taxon>Eukaryota</taxon>
        <taxon>Sar</taxon>
        <taxon>Stramenopiles</taxon>
        <taxon>Bigyra</taxon>
        <taxon>Labyrinthulomycetes</taxon>
        <taxon>Thraustochytrida</taxon>
        <taxon>Thraustochytriidae</taxon>
        <taxon>Hondaea</taxon>
    </lineage>
</organism>
<dbReference type="AlphaFoldDB" id="A0A2R5G6Z4"/>
<dbReference type="SMART" id="SM00775">
    <property type="entry name" value="LNS2"/>
    <property type="match status" value="1"/>
</dbReference>